<accession>H3AY83</accession>
<dbReference type="PANTHER" id="PTHR33198">
    <property type="entry name" value="ANK_REP_REGION DOMAIN-CONTAINING PROTEIN-RELATED"/>
    <property type="match status" value="1"/>
</dbReference>
<dbReference type="OMA" id="IAANCEY"/>
<proteinExistence type="predicted"/>
<reference evidence="1" key="3">
    <citation type="submission" date="2025-09" db="UniProtKB">
        <authorList>
            <consortium name="Ensembl"/>
        </authorList>
    </citation>
    <scope>IDENTIFICATION</scope>
</reference>
<dbReference type="eggNOG" id="ENOG502S20V">
    <property type="taxonomic scope" value="Eukaryota"/>
</dbReference>
<dbReference type="InParanoid" id="H3AY83"/>
<evidence type="ECO:0000313" key="2">
    <source>
        <dbReference type="Proteomes" id="UP000008672"/>
    </source>
</evidence>
<dbReference type="HOGENOM" id="CLU_035540_0_1_1"/>
<protein>
    <recommendedName>
        <fullName evidence="3">Retrotransposon gag domain-containing protein</fullName>
    </recommendedName>
</protein>
<dbReference type="AlphaFoldDB" id="H3AY83"/>
<dbReference type="PANTHER" id="PTHR33198:SF20">
    <property type="entry name" value="RETROTRANSPOSON GAG DOMAIN-CONTAINING PROTEIN"/>
    <property type="match status" value="1"/>
</dbReference>
<evidence type="ECO:0000313" key="1">
    <source>
        <dbReference type="Ensembl" id="ENSLACP00000014604.1"/>
    </source>
</evidence>
<sequence length="174" mass="19979">QLSPPSILNLQGNLAENWRRFKHQFEIFLIASRIVEKTEKVQAMTFLHVAGPAALDVYNTFEWEGEEDKEELAQIMGKFERYCNPRKNVTYEQHLFNIRNQSPSELIGAYVTDLKLQAKSCEFGELCDSLICDRIVCGILNDQVRCRLLHESDLTQARAIDICRAAEVSDTQVK</sequence>
<name>H3AY83_LATCH</name>
<evidence type="ECO:0008006" key="3">
    <source>
        <dbReference type="Google" id="ProtNLM"/>
    </source>
</evidence>
<dbReference type="GeneTree" id="ENSGT00940000166018"/>
<dbReference type="Proteomes" id="UP000008672">
    <property type="component" value="Unassembled WGS sequence"/>
</dbReference>
<reference evidence="1" key="2">
    <citation type="submission" date="2025-08" db="UniProtKB">
        <authorList>
            <consortium name="Ensembl"/>
        </authorList>
    </citation>
    <scope>IDENTIFICATION</scope>
</reference>
<dbReference type="EMBL" id="AFYH01017302">
    <property type="status" value="NOT_ANNOTATED_CDS"/>
    <property type="molecule type" value="Genomic_DNA"/>
</dbReference>
<keyword evidence="2" id="KW-1185">Reference proteome</keyword>
<organism evidence="1 2">
    <name type="scientific">Latimeria chalumnae</name>
    <name type="common">Coelacanth</name>
    <dbReference type="NCBI Taxonomy" id="7897"/>
    <lineage>
        <taxon>Eukaryota</taxon>
        <taxon>Metazoa</taxon>
        <taxon>Chordata</taxon>
        <taxon>Craniata</taxon>
        <taxon>Vertebrata</taxon>
        <taxon>Euteleostomi</taxon>
        <taxon>Coelacanthiformes</taxon>
        <taxon>Coelacanthidae</taxon>
        <taxon>Latimeria</taxon>
    </lineage>
</organism>
<dbReference type="Ensembl" id="ENSLACT00000014705.1">
    <property type="protein sequence ID" value="ENSLACP00000014604.1"/>
    <property type="gene ID" value="ENSLACG00000012854.1"/>
</dbReference>
<dbReference type="Bgee" id="ENSLACG00000012854">
    <property type="expression patterns" value="Expressed in post-anal tail muscle"/>
</dbReference>
<reference evidence="2" key="1">
    <citation type="submission" date="2011-08" db="EMBL/GenBank/DDBJ databases">
        <title>The draft genome of Latimeria chalumnae.</title>
        <authorList>
            <person name="Di Palma F."/>
            <person name="Alfoldi J."/>
            <person name="Johnson J."/>
            <person name="Berlin A."/>
            <person name="Gnerre S."/>
            <person name="Jaffe D."/>
            <person name="MacCallum I."/>
            <person name="Young S."/>
            <person name="Walker B.J."/>
            <person name="Lander E."/>
            <person name="Lindblad-Toh K."/>
        </authorList>
    </citation>
    <scope>NUCLEOTIDE SEQUENCE [LARGE SCALE GENOMIC DNA]</scope>
    <source>
        <strain evidence="2">Wild caught</strain>
    </source>
</reference>